<reference evidence="1" key="1">
    <citation type="submission" date="2020-02" db="EMBL/GenBank/DDBJ databases">
        <authorList>
            <person name="Scholz U."/>
            <person name="Mascher M."/>
            <person name="Fiebig A."/>
        </authorList>
    </citation>
    <scope>NUCLEOTIDE SEQUENCE</scope>
</reference>
<dbReference type="GO" id="GO:0051537">
    <property type="term" value="F:2 iron, 2 sulfur cluster binding"/>
    <property type="evidence" value="ECO:0007669"/>
    <property type="project" value="InterPro"/>
</dbReference>
<dbReference type="SUPFAM" id="SSF50022">
    <property type="entry name" value="ISP domain"/>
    <property type="match status" value="1"/>
</dbReference>
<dbReference type="InterPro" id="IPR036922">
    <property type="entry name" value="Rieske_2Fe-2S_sf"/>
</dbReference>
<organism evidence="1 2">
    <name type="scientific">Spirodela intermedia</name>
    <name type="common">Intermediate duckweed</name>
    <dbReference type="NCBI Taxonomy" id="51605"/>
    <lineage>
        <taxon>Eukaryota</taxon>
        <taxon>Viridiplantae</taxon>
        <taxon>Streptophyta</taxon>
        <taxon>Embryophyta</taxon>
        <taxon>Tracheophyta</taxon>
        <taxon>Spermatophyta</taxon>
        <taxon>Magnoliopsida</taxon>
        <taxon>Liliopsida</taxon>
        <taxon>Araceae</taxon>
        <taxon>Lemnoideae</taxon>
        <taxon>Spirodela</taxon>
    </lineage>
</organism>
<evidence type="ECO:0000313" key="1">
    <source>
        <dbReference type="EMBL" id="CAA7395411.1"/>
    </source>
</evidence>
<dbReference type="AlphaFoldDB" id="A0A7I8KCI1"/>
<dbReference type="PANTHER" id="PTHR10134">
    <property type="entry name" value="CYTOCHROME B-C1 COMPLEX SUBUNIT RIESKE, MITOCHONDRIAL"/>
    <property type="match status" value="1"/>
</dbReference>
<dbReference type="CDD" id="cd03470">
    <property type="entry name" value="Rieske_cytochrome_bc1"/>
    <property type="match status" value="1"/>
</dbReference>
<dbReference type="InterPro" id="IPR014349">
    <property type="entry name" value="Rieske_Fe-S_prot"/>
</dbReference>
<dbReference type="Gene3D" id="2.102.10.10">
    <property type="entry name" value="Rieske [2Fe-2S] iron-sulphur domain"/>
    <property type="match status" value="1"/>
</dbReference>
<keyword evidence="2" id="KW-1185">Reference proteome</keyword>
<dbReference type="OrthoDB" id="1637982at2759"/>
<evidence type="ECO:0000313" key="2">
    <source>
        <dbReference type="Proteomes" id="UP000663760"/>
    </source>
</evidence>
<protein>
    <submittedName>
        <fullName evidence="1">Uncharacterized protein</fullName>
    </submittedName>
</protein>
<proteinExistence type="predicted"/>
<dbReference type="Proteomes" id="UP000663760">
    <property type="component" value="Chromosome 4"/>
</dbReference>
<accession>A0A7I8KCI1</accession>
<dbReference type="EMBL" id="LR746267">
    <property type="protein sequence ID" value="CAA7395411.1"/>
    <property type="molecule type" value="Genomic_DNA"/>
</dbReference>
<gene>
    <name evidence="1" type="ORF">SI8410_04006072</name>
</gene>
<sequence length="122" mass="13618">MSSIIFIQGFLNMNSSFDTCTQYKFSLSMFNSFVTMDLSSIEPGSTVTVKWRGKPVFIRRRTAEDISVANAVDLASLRDPQEDAARMTDPEWLIVVGVCTHLGCIQCRGLWGLVLPVPRLTL</sequence>
<name>A0A7I8KCI1_SPIIN</name>